<dbReference type="KEGG" id="hni:W911_11120"/>
<dbReference type="GO" id="GO:0005829">
    <property type="term" value="C:cytosol"/>
    <property type="evidence" value="ECO:0007669"/>
    <property type="project" value="TreeGrafter"/>
</dbReference>
<evidence type="ECO:0000313" key="9">
    <source>
        <dbReference type="Proteomes" id="UP000018542"/>
    </source>
</evidence>
<protein>
    <recommendedName>
        <fullName evidence="2">hydroxymethylpyrimidine kinase</fullName>
        <ecNumber evidence="2">2.7.1.49</ecNumber>
    </recommendedName>
</protein>
<dbReference type="GO" id="GO:0008972">
    <property type="term" value="F:phosphomethylpyrimidine kinase activity"/>
    <property type="evidence" value="ECO:0007669"/>
    <property type="project" value="InterPro"/>
</dbReference>
<dbReference type="UniPathway" id="UPA00060">
    <property type="reaction ID" value="UER00138"/>
</dbReference>
<dbReference type="GO" id="GO:0009229">
    <property type="term" value="P:thiamine diphosphate biosynthetic process"/>
    <property type="evidence" value="ECO:0007669"/>
    <property type="project" value="UniProtKB-UniPathway"/>
</dbReference>
<evidence type="ECO:0000259" key="7">
    <source>
        <dbReference type="Pfam" id="PF08543"/>
    </source>
</evidence>
<dbReference type="PANTHER" id="PTHR20858">
    <property type="entry name" value="PHOSPHOMETHYLPYRIMIDINE KINASE"/>
    <property type="match status" value="1"/>
</dbReference>
<evidence type="ECO:0000256" key="4">
    <source>
        <dbReference type="ARBA" id="ARBA00022741"/>
    </source>
</evidence>
<keyword evidence="4" id="KW-0547">Nucleotide-binding</keyword>
<evidence type="ECO:0000256" key="5">
    <source>
        <dbReference type="ARBA" id="ARBA00022777"/>
    </source>
</evidence>
<feature type="domain" description="Pyridoxamine kinase/Phosphomethylpyrimidine kinase" evidence="7">
    <location>
        <begin position="18"/>
        <end position="265"/>
    </location>
</feature>
<dbReference type="CDD" id="cd01169">
    <property type="entry name" value="HMPP_kinase"/>
    <property type="match status" value="1"/>
</dbReference>
<dbReference type="GO" id="GO:0009228">
    <property type="term" value="P:thiamine biosynthetic process"/>
    <property type="evidence" value="ECO:0007669"/>
    <property type="project" value="InterPro"/>
</dbReference>
<comment type="pathway">
    <text evidence="1">Cofactor biosynthesis; thiamine diphosphate biosynthesis.</text>
</comment>
<keyword evidence="5 8" id="KW-0418">Kinase</keyword>
<dbReference type="SUPFAM" id="SSF53613">
    <property type="entry name" value="Ribokinase-like"/>
    <property type="match status" value="1"/>
</dbReference>
<dbReference type="InterPro" id="IPR013749">
    <property type="entry name" value="PM/HMP-P_kinase-1"/>
</dbReference>
<dbReference type="Proteomes" id="UP000018542">
    <property type="component" value="Chromosome"/>
</dbReference>
<keyword evidence="9" id="KW-1185">Reference proteome</keyword>
<evidence type="ECO:0000256" key="3">
    <source>
        <dbReference type="ARBA" id="ARBA00022679"/>
    </source>
</evidence>
<dbReference type="RefSeq" id="WP_023787573.1">
    <property type="nucleotide sequence ID" value="NC_022997.1"/>
</dbReference>
<dbReference type="Pfam" id="PF08543">
    <property type="entry name" value="Phos_pyr_kin"/>
    <property type="match status" value="1"/>
</dbReference>
<accession>V5SE89</accession>
<dbReference type="InterPro" id="IPR029056">
    <property type="entry name" value="Ribokinase-like"/>
</dbReference>
<keyword evidence="3" id="KW-0808">Transferase</keyword>
<evidence type="ECO:0000313" key="8">
    <source>
        <dbReference type="EMBL" id="AHB48828.1"/>
    </source>
</evidence>
<organism evidence="8 9">
    <name type="scientific">Hyphomicrobium nitrativorans NL23</name>
    <dbReference type="NCBI Taxonomy" id="1029756"/>
    <lineage>
        <taxon>Bacteria</taxon>
        <taxon>Pseudomonadati</taxon>
        <taxon>Pseudomonadota</taxon>
        <taxon>Alphaproteobacteria</taxon>
        <taxon>Hyphomicrobiales</taxon>
        <taxon>Hyphomicrobiaceae</taxon>
        <taxon>Hyphomicrobium</taxon>
    </lineage>
</organism>
<gene>
    <name evidence="8" type="ORF">W911_11120</name>
</gene>
<dbReference type="NCBIfam" id="TIGR00097">
    <property type="entry name" value="HMP-P_kinase"/>
    <property type="match status" value="1"/>
</dbReference>
<dbReference type="Gene3D" id="3.40.1190.20">
    <property type="match status" value="1"/>
</dbReference>
<dbReference type="PATRIC" id="fig|1029756.8.peg.2312"/>
<keyword evidence="6" id="KW-0067">ATP-binding</keyword>
<dbReference type="EMBL" id="CP006912">
    <property type="protein sequence ID" value="AHB48828.1"/>
    <property type="molecule type" value="Genomic_DNA"/>
</dbReference>
<dbReference type="HOGENOM" id="CLU_020520_0_1_5"/>
<dbReference type="InterPro" id="IPR004399">
    <property type="entry name" value="HMP/HMP-P_kinase_dom"/>
</dbReference>
<dbReference type="GO" id="GO:0005524">
    <property type="term" value="F:ATP binding"/>
    <property type="evidence" value="ECO:0007669"/>
    <property type="project" value="UniProtKB-KW"/>
</dbReference>
<sequence>MADAGTSPAIALTVAGSDCSGGAGIQADLKTFTVLGVYGASVITAITAQNTQGVQDVMTLPSAIIAAQMASVASDLRVRAIKTGMLADRATVDTVVNGLSAFQSVPLVVDPVMIATSGDVLLQPDAVEAVRTRLIPLADIVTPNIKEAACLLNSAPAASLDEMEAQGRALLALGPKAVLVKGGHADGDEATDILVFGAGSLRFSKPRIVTRNTHGTGCTLAAAIAAGLAKGHALPTAVRDAKDYVWGAIDTARNLEIGSGQGPVNHLYVP</sequence>
<dbReference type="AlphaFoldDB" id="V5SE89"/>
<dbReference type="EC" id="2.7.1.49" evidence="2"/>
<evidence type="ECO:0000256" key="2">
    <source>
        <dbReference type="ARBA" id="ARBA00012135"/>
    </source>
</evidence>
<name>V5SE89_9HYPH</name>
<dbReference type="GO" id="GO:0008902">
    <property type="term" value="F:hydroxymethylpyrimidine kinase activity"/>
    <property type="evidence" value="ECO:0007669"/>
    <property type="project" value="UniProtKB-EC"/>
</dbReference>
<dbReference type="STRING" id="1029756.W911_11120"/>
<dbReference type="FunFam" id="3.40.1190.20:FF:000003">
    <property type="entry name" value="Phosphomethylpyrimidine kinase ThiD"/>
    <property type="match status" value="1"/>
</dbReference>
<proteinExistence type="predicted"/>
<evidence type="ECO:0000256" key="6">
    <source>
        <dbReference type="ARBA" id="ARBA00022840"/>
    </source>
</evidence>
<dbReference type="OrthoDB" id="9810880at2"/>
<dbReference type="PANTHER" id="PTHR20858:SF17">
    <property type="entry name" value="HYDROXYMETHYLPYRIMIDINE_PHOSPHOMETHYLPYRIMIDINE KINASE THI20-RELATED"/>
    <property type="match status" value="1"/>
</dbReference>
<reference evidence="8 9" key="1">
    <citation type="journal article" date="2014" name="Genome Announc.">
        <title>Complete Genome Sequence of Hyphomicrobium nitrativorans Strain NL23, a Denitrifying Bacterium Isolated from Biofilm of a Methanol-Fed Denitrification System Treating Seawater at the Montreal Biodome.</title>
        <authorList>
            <person name="Martineau C."/>
            <person name="Villeneuve C."/>
            <person name="Mauffrey F."/>
            <person name="Villemur R."/>
        </authorList>
    </citation>
    <scope>NUCLEOTIDE SEQUENCE [LARGE SCALE GENOMIC DNA]</scope>
    <source>
        <strain evidence="8">NL23</strain>
    </source>
</reference>
<evidence type="ECO:0000256" key="1">
    <source>
        <dbReference type="ARBA" id="ARBA00004948"/>
    </source>
</evidence>